<evidence type="ECO:0000259" key="2">
    <source>
        <dbReference type="PROSITE" id="PS51462"/>
    </source>
</evidence>
<dbReference type="AlphaFoldDB" id="A0A9X3WPQ5"/>
<evidence type="ECO:0000313" key="3">
    <source>
        <dbReference type="EMBL" id="MDC3422895.1"/>
    </source>
</evidence>
<keyword evidence="1" id="KW-0378">Hydrolase</keyword>
<sequence>MIRFTDYYNNEVQLSFENQPFSMEPKHVWVICQYKDQWLLTRHLDRGIEFPGGKVEEQELAEEAAVREVNEETGGIVKQITYIGQYYVTGKSSNIIKNIYFARIEKLEKHPHYFETDGPVLLDDIPKDLERDASFSFMMKDRILPESLERINQLKLL</sequence>
<protein>
    <submittedName>
        <fullName evidence="3">Nucleoside triphosphatase YtkD</fullName>
    </submittedName>
</protein>
<dbReference type="InterPro" id="IPR020084">
    <property type="entry name" value="NUDIX_hydrolase_CS"/>
</dbReference>
<feature type="domain" description="Nudix hydrolase" evidence="2">
    <location>
        <begin position="21"/>
        <end position="145"/>
    </location>
</feature>
<reference evidence="3" key="1">
    <citation type="submission" date="2022-06" db="EMBL/GenBank/DDBJ databases">
        <title>Aquibacillus sp. a new bacterium isolated from soil saline samples.</title>
        <authorList>
            <person name="Galisteo C."/>
            <person name="De La Haba R."/>
            <person name="Sanchez-Porro C."/>
            <person name="Ventosa A."/>
        </authorList>
    </citation>
    <scope>NUCLEOTIDE SEQUENCE</scope>
    <source>
        <strain evidence="3">3ASR75-11</strain>
    </source>
</reference>
<dbReference type="PROSITE" id="PS00893">
    <property type="entry name" value="NUDIX_BOX"/>
    <property type="match status" value="1"/>
</dbReference>
<dbReference type="NCBIfam" id="TIGR02705">
    <property type="entry name" value="nudix_YtkD"/>
    <property type="match status" value="1"/>
</dbReference>
<evidence type="ECO:0000313" key="4">
    <source>
        <dbReference type="Proteomes" id="UP001145050"/>
    </source>
</evidence>
<keyword evidence="4" id="KW-1185">Reference proteome</keyword>
<comment type="caution">
    <text evidence="3">The sequence shown here is derived from an EMBL/GenBank/DDBJ whole genome shotgun (WGS) entry which is preliminary data.</text>
</comment>
<dbReference type="SUPFAM" id="SSF55811">
    <property type="entry name" value="Nudix"/>
    <property type="match status" value="1"/>
</dbReference>
<dbReference type="GO" id="GO:0016787">
    <property type="term" value="F:hydrolase activity"/>
    <property type="evidence" value="ECO:0007669"/>
    <property type="project" value="UniProtKB-KW"/>
</dbReference>
<evidence type="ECO:0000256" key="1">
    <source>
        <dbReference type="ARBA" id="ARBA00022801"/>
    </source>
</evidence>
<dbReference type="InterPro" id="IPR015797">
    <property type="entry name" value="NUDIX_hydrolase-like_dom_sf"/>
</dbReference>
<accession>A0A9X3WPQ5</accession>
<dbReference type="Gene3D" id="3.90.79.10">
    <property type="entry name" value="Nucleoside Triphosphate Pyrophosphohydrolase"/>
    <property type="match status" value="1"/>
</dbReference>
<dbReference type="RefSeq" id="WP_272434519.1">
    <property type="nucleotide sequence ID" value="NZ_JAMQKB010000001.1"/>
</dbReference>
<dbReference type="Proteomes" id="UP001145050">
    <property type="component" value="Unassembled WGS sequence"/>
</dbReference>
<dbReference type="EMBL" id="JAMQKB010000001">
    <property type="protein sequence ID" value="MDC3422895.1"/>
    <property type="molecule type" value="Genomic_DNA"/>
</dbReference>
<dbReference type="InterPro" id="IPR014078">
    <property type="entry name" value="Nudix_YtkD"/>
</dbReference>
<dbReference type="PROSITE" id="PS51462">
    <property type="entry name" value="NUDIX"/>
    <property type="match status" value="1"/>
</dbReference>
<proteinExistence type="predicted"/>
<gene>
    <name evidence="3" type="primary">ytkD</name>
    <name evidence="3" type="ORF">NC797_00050</name>
</gene>
<organism evidence="3 4">
    <name type="scientific">Terrihalobacillus insolitus</name>
    <dbReference type="NCBI Taxonomy" id="2950438"/>
    <lineage>
        <taxon>Bacteria</taxon>
        <taxon>Bacillati</taxon>
        <taxon>Bacillota</taxon>
        <taxon>Bacilli</taxon>
        <taxon>Bacillales</taxon>
        <taxon>Bacillaceae</taxon>
        <taxon>Terrihalobacillus</taxon>
    </lineage>
</organism>
<dbReference type="InterPro" id="IPR000086">
    <property type="entry name" value="NUDIX_hydrolase_dom"/>
</dbReference>
<dbReference type="Pfam" id="PF00293">
    <property type="entry name" value="NUDIX"/>
    <property type="match status" value="1"/>
</dbReference>
<dbReference type="CDD" id="cd04665">
    <property type="entry name" value="NUDIX_RppH"/>
    <property type="match status" value="1"/>
</dbReference>
<name>A0A9X3WPQ5_9BACI</name>